<feature type="region of interest" description="Disordered" evidence="1">
    <location>
        <begin position="118"/>
        <end position="165"/>
    </location>
</feature>
<reference evidence="4" key="1">
    <citation type="submission" date="2025-08" db="UniProtKB">
        <authorList>
            <consortium name="RefSeq"/>
        </authorList>
    </citation>
    <scope>IDENTIFICATION</scope>
    <source>
        <tissue evidence="4">Seedling</tissue>
    </source>
</reference>
<keyword evidence="3" id="KW-1185">Reference proteome</keyword>
<dbReference type="PANTHER" id="PTHR46328">
    <property type="entry name" value="FAR-RED IMPAIRED RESPONSIVE (FAR1) FAMILY PROTEIN-RELATED"/>
    <property type="match status" value="1"/>
</dbReference>
<evidence type="ECO:0000259" key="2">
    <source>
        <dbReference type="Pfam" id="PF03101"/>
    </source>
</evidence>
<name>A0ABM3IV83_ZIZJJ</name>
<gene>
    <name evidence="4" type="primary">LOC107427896</name>
</gene>
<dbReference type="Proteomes" id="UP001652623">
    <property type="component" value="Chromosome 9"/>
</dbReference>
<dbReference type="PANTHER" id="PTHR46328:SF30">
    <property type="entry name" value="OS04G0641500 PROTEIN"/>
    <property type="match status" value="1"/>
</dbReference>
<accession>A0ABM3IV83</accession>
<evidence type="ECO:0000256" key="1">
    <source>
        <dbReference type="SAM" id="MobiDB-lite"/>
    </source>
</evidence>
<feature type="compositionally biased region" description="Polar residues" evidence="1">
    <location>
        <begin position="136"/>
        <end position="165"/>
    </location>
</feature>
<organism evidence="3 4">
    <name type="scientific">Ziziphus jujuba</name>
    <name type="common">Chinese jujube</name>
    <name type="synonym">Ziziphus sativa</name>
    <dbReference type="NCBI Taxonomy" id="326968"/>
    <lineage>
        <taxon>Eukaryota</taxon>
        <taxon>Viridiplantae</taxon>
        <taxon>Streptophyta</taxon>
        <taxon>Embryophyta</taxon>
        <taxon>Tracheophyta</taxon>
        <taxon>Spermatophyta</taxon>
        <taxon>Magnoliopsida</taxon>
        <taxon>eudicotyledons</taxon>
        <taxon>Gunneridae</taxon>
        <taxon>Pentapetalae</taxon>
        <taxon>rosids</taxon>
        <taxon>fabids</taxon>
        <taxon>Rosales</taxon>
        <taxon>Rhamnaceae</taxon>
        <taxon>Paliureae</taxon>
        <taxon>Ziziphus</taxon>
    </lineage>
</organism>
<evidence type="ECO:0000313" key="4">
    <source>
        <dbReference type="RefSeq" id="XP_048336068.2"/>
    </source>
</evidence>
<feature type="compositionally biased region" description="Basic and acidic residues" evidence="1">
    <location>
        <begin position="122"/>
        <end position="133"/>
    </location>
</feature>
<sequence length="165" mass="18900">MEFSSEKEAYEYYKKYAQQIGFSVRKGKLNHLANGTIRKRYLFCSKEGFRSTKSSSNNIKKYQRRETRTGCKANIQLTVEGGKWLISDVVLDHNHDLDRSTIQWSLCSSVKEENLFTGYNSKEPEPSTEHPIDHINASTNKDGGATNNLDYNNYLPHSTLNSLQP</sequence>
<dbReference type="GeneID" id="107427896"/>
<feature type="domain" description="FAR1" evidence="2">
    <location>
        <begin position="11"/>
        <end position="98"/>
    </location>
</feature>
<dbReference type="Pfam" id="PF03101">
    <property type="entry name" value="FAR1"/>
    <property type="match status" value="1"/>
</dbReference>
<proteinExistence type="predicted"/>
<evidence type="ECO:0000313" key="3">
    <source>
        <dbReference type="Proteomes" id="UP001652623"/>
    </source>
</evidence>
<dbReference type="InterPro" id="IPR004330">
    <property type="entry name" value="FAR1_DNA_bnd_dom"/>
</dbReference>
<protein>
    <submittedName>
        <fullName evidence="4">Protein FAR1-RELATED SEQUENCE 5-like</fullName>
    </submittedName>
</protein>
<dbReference type="RefSeq" id="XP_048336068.2">
    <property type="nucleotide sequence ID" value="XM_048480111.2"/>
</dbReference>